<dbReference type="EMBL" id="CP039690">
    <property type="protein sequence ID" value="QCI69064.1"/>
    <property type="molecule type" value="Genomic_DNA"/>
</dbReference>
<evidence type="ECO:0000313" key="12">
    <source>
        <dbReference type="Proteomes" id="UP000298781"/>
    </source>
</evidence>
<evidence type="ECO:0000313" key="11">
    <source>
        <dbReference type="EMBL" id="QCI69064.1"/>
    </source>
</evidence>
<reference evidence="11 12" key="1">
    <citation type="submission" date="2019-04" db="EMBL/GenBank/DDBJ databases">
        <title>Phreatobacter aquaticus sp. nov.</title>
        <authorList>
            <person name="Choi A."/>
        </authorList>
    </citation>
    <scope>NUCLEOTIDE SEQUENCE [LARGE SCALE GENOMIC DNA]</scope>
    <source>
        <strain evidence="11 12">KCTC 52518</strain>
    </source>
</reference>
<feature type="transmembrane region" description="Helical" evidence="9">
    <location>
        <begin position="51"/>
        <end position="71"/>
    </location>
</feature>
<evidence type="ECO:0000256" key="6">
    <source>
        <dbReference type="ARBA" id="ARBA00022970"/>
    </source>
</evidence>
<feature type="transmembrane region" description="Helical" evidence="9">
    <location>
        <begin position="357"/>
        <end position="379"/>
    </location>
</feature>
<feature type="transmembrane region" description="Helical" evidence="9">
    <location>
        <begin position="91"/>
        <end position="112"/>
    </location>
</feature>
<organism evidence="11 12">
    <name type="scientific">Phreatobacter stygius</name>
    <dbReference type="NCBI Taxonomy" id="1940610"/>
    <lineage>
        <taxon>Bacteria</taxon>
        <taxon>Pseudomonadati</taxon>
        <taxon>Pseudomonadota</taxon>
        <taxon>Alphaproteobacteria</taxon>
        <taxon>Hyphomicrobiales</taxon>
        <taxon>Phreatobacteraceae</taxon>
        <taxon>Phreatobacter</taxon>
    </lineage>
</organism>
<proteinExistence type="inferred from homology"/>
<dbReference type="Proteomes" id="UP000298781">
    <property type="component" value="Chromosome"/>
</dbReference>
<keyword evidence="5 9" id="KW-0812">Transmembrane</keyword>
<dbReference type="GO" id="GO:0006865">
    <property type="term" value="P:amino acid transport"/>
    <property type="evidence" value="ECO:0007669"/>
    <property type="project" value="UniProtKB-KW"/>
</dbReference>
<sequence>MRGRSVLHFVINDARWRAVALQAVLVVVLLAIVTAAVVNMNDNMARGGVRFGFAWLGRPAGVAIGESAIPYSPGDSYGYALLVGLMNTLRVAVIGCLAATIIGTLLGIGRLSSNPLLSRYAGITIDIFRNTPVVLQLVLWHAIILSLPVVRQALNPLEGVYLSQRGINLPMPVADARLAPALIGLAMVLIASALALRWARWRQARTGEQIRIWPWILLAATLVPVGLAVASGATIGIERPQLRGFNITGGVALSPEFAAILIGLTAYTSAFIAEIVRSGIQAIGPGQWDAGKALGLGKAQIMRLIIVPQTLRVIIPPTTNQYLSLTKNSSLGVVIGYPELVSLSNTTINQTGQAIEVILIMMAVYLILSLAIAGLMGVLNRRVALVER</sequence>
<feature type="transmembrane region" description="Helical" evidence="9">
    <location>
        <begin position="133"/>
        <end position="154"/>
    </location>
</feature>
<keyword evidence="3 9" id="KW-0813">Transport</keyword>
<dbReference type="InterPro" id="IPR035906">
    <property type="entry name" value="MetI-like_sf"/>
</dbReference>
<keyword evidence="12" id="KW-1185">Reference proteome</keyword>
<feature type="domain" description="ABC transmembrane type-1" evidence="10">
    <location>
        <begin position="85"/>
        <end position="376"/>
    </location>
</feature>
<evidence type="ECO:0000256" key="2">
    <source>
        <dbReference type="ARBA" id="ARBA00010072"/>
    </source>
</evidence>
<dbReference type="InterPro" id="IPR043429">
    <property type="entry name" value="ArtM/GltK/GlnP/TcyL/YhdX-like"/>
</dbReference>
<feature type="transmembrane region" description="Helical" evidence="9">
    <location>
        <begin position="20"/>
        <end position="39"/>
    </location>
</feature>
<protein>
    <submittedName>
        <fullName evidence="11">ABC transporter permease subunit</fullName>
    </submittedName>
</protein>
<dbReference type="PANTHER" id="PTHR30614">
    <property type="entry name" value="MEMBRANE COMPONENT OF AMINO ACID ABC TRANSPORTER"/>
    <property type="match status" value="1"/>
</dbReference>
<dbReference type="PROSITE" id="PS50928">
    <property type="entry name" value="ABC_TM1"/>
    <property type="match status" value="1"/>
</dbReference>
<evidence type="ECO:0000256" key="5">
    <source>
        <dbReference type="ARBA" id="ARBA00022692"/>
    </source>
</evidence>
<dbReference type="GO" id="GO:0022857">
    <property type="term" value="F:transmembrane transporter activity"/>
    <property type="evidence" value="ECO:0007669"/>
    <property type="project" value="InterPro"/>
</dbReference>
<dbReference type="CDD" id="cd06261">
    <property type="entry name" value="TM_PBP2"/>
    <property type="match status" value="1"/>
</dbReference>
<dbReference type="InterPro" id="IPR010065">
    <property type="entry name" value="AA_ABC_transptr_permease_3TM"/>
</dbReference>
<dbReference type="OrthoDB" id="9808531at2"/>
<evidence type="ECO:0000256" key="8">
    <source>
        <dbReference type="ARBA" id="ARBA00023136"/>
    </source>
</evidence>
<feature type="transmembrane region" description="Helical" evidence="9">
    <location>
        <begin position="212"/>
        <end position="237"/>
    </location>
</feature>
<evidence type="ECO:0000256" key="1">
    <source>
        <dbReference type="ARBA" id="ARBA00004429"/>
    </source>
</evidence>
<accession>A0A4D7B6Z5</accession>
<evidence type="ECO:0000259" key="10">
    <source>
        <dbReference type="PROSITE" id="PS50928"/>
    </source>
</evidence>
<dbReference type="NCBIfam" id="TIGR01726">
    <property type="entry name" value="HEQRo_perm_3TM"/>
    <property type="match status" value="1"/>
</dbReference>
<name>A0A4D7B6Z5_9HYPH</name>
<comment type="subcellular location">
    <subcellularLocation>
        <location evidence="1">Cell inner membrane</location>
        <topology evidence="1">Multi-pass membrane protein</topology>
    </subcellularLocation>
    <subcellularLocation>
        <location evidence="9">Cell membrane</location>
        <topology evidence="9">Multi-pass membrane protein</topology>
    </subcellularLocation>
</comment>
<comment type="similarity">
    <text evidence="2">Belongs to the binding-protein-dependent transport system permease family. HisMQ subfamily.</text>
</comment>
<keyword evidence="8 9" id="KW-0472">Membrane</keyword>
<dbReference type="AlphaFoldDB" id="A0A4D7B6Z5"/>
<keyword evidence="4" id="KW-1003">Cell membrane</keyword>
<dbReference type="KEGG" id="pstg:E8M01_06120"/>
<evidence type="ECO:0000256" key="9">
    <source>
        <dbReference type="RuleBase" id="RU363032"/>
    </source>
</evidence>
<gene>
    <name evidence="11" type="ORF">E8M01_06120</name>
</gene>
<keyword evidence="6" id="KW-0029">Amino-acid transport</keyword>
<feature type="transmembrane region" description="Helical" evidence="9">
    <location>
        <begin position="178"/>
        <end position="200"/>
    </location>
</feature>
<dbReference type="InterPro" id="IPR000515">
    <property type="entry name" value="MetI-like"/>
</dbReference>
<feature type="transmembrane region" description="Helical" evidence="9">
    <location>
        <begin position="257"/>
        <end position="276"/>
    </location>
</feature>
<dbReference type="Gene3D" id="1.10.3720.10">
    <property type="entry name" value="MetI-like"/>
    <property type="match status" value="1"/>
</dbReference>
<dbReference type="PANTHER" id="PTHR30614:SF37">
    <property type="entry name" value="AMINO-ACID ABC TRANSPORTER PERMEASE PROTEIN YHDX-RELATED"/>
    <property type="match status" value="1"/>
</dbReference>
<dbReference type="Pfam" id="PF00528">
    <property type="entry name" value="BPD_transp_1"/>
    <property type="match status" value="1"/>
</dbReference>
<dbReference type="SUPFAM" id="SSF161098">
    <property type="entry name" value="MetI-like"/>
    <property type="match status" value="1"/>
</dbReference>
<evidence type="ECO:0000256" key="3">
    <source>
        <dbReference type="ARBA" id="ARBA00022448"/>
    </source>
</evidence>
<evidence type="ECO:0000256" key="7">
    <source>
        <dbReference type="ARBA" id="ARBA00022989"/>
    </source>
</evidence>
<keyword evidence="7 9" id="KW-1133">Transmembrane helix</keyword>
<evidence type="ECO:0000256" key="4">
    <source>
        <dbReference type="ARBA" id="ARBA00022475"/>
    </source>
</evidence>
<dbReference type="GO" id="GO:0043190">
    <property type="term" value="C:ATP-binding cassette (ABC) transporter complex"/>
    <property type="evidence" value="ECO:0007669"/>
    <property type="project" value="InterPro"/>
</dbReference>